<evidence type="ECO:0000259" key="1">
    <source>
        <dbReference type="Pfam" id="PF24476"/>
    </source>
</evidence>
<dbReference type="InterPro" id="IPR011009">
    <property type="entry name" value="Kinase-like_dom_sf"/>
</dbReference>
<accession>A0A2J6S443</accession>
<dbReference type="InterPro" id="IPR056002">
    <property type="entry name" value="DUF7580"/>
</dbReference>
<proteinExistence type="predicted"/>
<protein>
    <recommendedName>
        <fullName evidence="1">DUF7580 domain-containing protein</fullName>
    </recommendedName>
</protein>
<dbReference type="PANTHER" id="PTHR37542">
    <property type="entry name" value="HELO DOMAIN-CONTAINING PROTEIN-RELATED"/>
    <property type="match status" value="1"/>
</dbReference>
<feature type="domain" description="DUF7580" evidence="1">
    <location>
        <begin position="176"/>
        <end position="318"/>
    </location>
</feature>
<dbReference type="Pfam" id="PF24476">
    <property type="entry name" value="DUF7580"/>
    <property type="match status" value="1"/>
</dbReference>
<evidence type="ECO:0000313" key="3">
    <source>
        <dbReference type="Proteomes" id="UP000235786"/>
    </source>
</evidence>
<dbReference type="EMBL" id="KZ613940">
    <property type="protein sequence ID" value="PMD45544.1"/>
    <property type="molecule type" value="Genomic_DNA"/>
</dbReference>
<dbReference type="Gene3D" id="1.10.510.10">
    <property type="entry name" value="Transferase(Phosphotransferase) domain 1"/>
    <property type="match status" value="1"/>
</dbReference>
<dbReference type="Proteomes" id="UP000235786">
    <property type="component" value="Unassembled WGS sequence"/>
</dbReference>
<gene>
    <name evidence="2" type="ORF">L207DRAFT_257412</name>
</gene>
<dbReference type="PANTHER" id="PTHR37542:SF3">
    <property type="entry name" value="PRION-INHIBITION AND PROPAGATION HELO DOMAIN-CONTAINING PROTEIN"/>
    <property type="match status" value="1"/>
</dbReference>
<reference evidence="2 3" key="1">
    <citation type="submission" date="2016-04" db="EMBL/GenBank/DDBJ databases">
        <title>A degradative enzymes factory behind the ericoid mycorrhizal symbiosis.</title>
        <authorList>
            <consortium name="DOE Joint Genome Institute"/>
            <person name="Martino E."/>
            <person name="Morin E."/>
            <person name="Grelet G."/>
            <person name="Kuo A."/>
            <person name="Kohler A."/>
            <person name="Daghino S."/>
            <person name="Barry K."/>
            <person name="Choi C."/>
            <person name="Cichocki N."/>
            <person name="Clum A."/>
            <person name="Copeland A."/>
            <person name="Hainaut M."/>
            <person name="Haridas S."/>
            <person name="Labutti K."/>
            <person name="Lindquist E."/>
            <person name="Lipzen A."/>
            <person name="Khouja H.-R."/>
            <person name="Murat C."/>
            <person name="Ohm R."/>
            <person name="Olson A."/>
            <person name="Spatafora J."/>
            <person name="Veneault-Fourrey C."/>
            <person name="Henrissat B."/>
            <person name="Grigoriev I."/>
            <person name="Martin F."/>
            <person name="Perotto S."/>
        </authorList>
    </citation>
    <scope>NUCLEOTIDE SEQUENCE [LARGE SCALE GENOMIC DNA]</scope>
    <source>
        <strain evidence="2 3">F</strain>
    </source>
</reference>
<organism evidence="2 3">
    <name type="scientific">Hyaloscypha variabilis (strain UAMH 11265 / GT02V1 / F)</name>
    <name type="common">Meliniomyces variabilis</name>
    <dbReference type="NCBI Taxonomy" id="1149755"/>
    <lineage>
        <taxon>Eukaryota</taxon>
        <taxon>Fungi</taxon>
        <taxon>Dikarya</taxon>
        <taxon>Ascomycota</taxon>
        <taxon>Pezizomycotina</taxon>
        <taxon>Leotiomycetes</taxon>
        <taxon>Helotiales</taxon>
        <taxon>Hyaloscyphaceae</taxon>
        <taxon>Hyaloscypha</taxon>
        <taxon>Hyaloscypha variabilis</taxon>
    </lineage>
</organism>
<dbReference type="SUPFAM" id="SSF56112">
    <property type="entry name" value="Protein kinase-like (PK-like)"/>
    <property type="match status" value="1"/>
</dbReference>
<evidence type="ECO:0000313" key="2">
    <source>
        <dbReference type="EMBL" id="PMD45544.1"/>
    </source>
</evidence>
<dbReference type="AlphaFoldDB" id="A0A2J6S443"/>
<dbReference type="STRING" id="1149755.A0A2J6S443"/>
<dbReference type="OrthoDB" id="4062651at2759"/>
<name>A0A2J6S443_HYAVF</name>
<keyword evidence="3" id="KW-1185">Reference proteome</keyword>
<sequence length="388" mass="45066">MTQPNLLISMCDAVSSKMSFADLKTFAVRTSSKIDSQEEAQKEEYERRVKEQGQARTYVAGLDRENKEQKLSRRIDLSCFQEMRNAKLPDQRTRTPSTYLLDGKEMEVLIEWKEWDENIVSRDEVIARVSDIVAILKSPPSSLSKILPSVGFLEDSRSNSRRTKWMGIVYDISPFGNHYKIRTLRDLLTQPKEKGRGMWKPAPGDKFRLAYALASTLLAVHNCGWLHKGLRPENIVFFSSSESIKQPYLLGWDCSRSAKRGQSTEPVIAWHADAELYQHPQYFEERGDCEDSKSRYRIEFDHYQLGCLLLEIGLWCLIGDLKRWTAEQFVGPDWRNHWTKYLENKAAKLEQEMGKMYSDVVLYLLRGLEEAEIEYWNGVVLRLDQCRA</sequence>